<proteinExistence type="predicted"/>
<accession>A0AAD1YQG5</accession>
<evidence type="ECO:0000313" key="3">
    <source>
        <dbReference type="Proteomes" id="UP000834106"/>
    </source>
</evidence>
<sequence>MSSVKQGSHWKQTSNRWCANDSSFNGYDFGGGLVPNLTQMEGLNNVYNRSSDNIGVSDLVMKKRVMVVVDQSSHSKHAMIWALTHVTNKGDILTLLQIVSPWKSEGCEFSSPCLATSLGSLCKACKPEVEVEALVIQGPKMDTIMSQVKKLEVSVLVLGLNNSHPPLLNCLCLRNSTEEFVEECIDVLECLTIGVRKQTKGVGGYLISTRWHKNFWLLA</sequence>
<dbReference type="CDD" id="cd00293">
    <property type="entry name" value="USP-like"/>
    <property type="match status" value="1"/>
</dbReference>
<dbReference type="PANTHER" id="PTHR47125:SF2">
    <property type="entry name" value="ADENINE NUCLEOTIDE ALPHA HYDROLASES-LIKE SUPERFAMILY PROTEIN"/>
    <property type="match status" value="1"/>
</dbReference>
<dbReference type="Gene3D" id="3.40.50.620">
    <property type="entry name" value="HUPs"/>
    <property type="match status" value="1"/>
</dbReference>
<evidence type="ECO:0000313" key="2">
    <source>
        <dbReference type="EMBL" id="CAI9754371.1"/>
    </source>
</evidence>
<keyword evidence="3" id="KW-1185">Reference proteome</keyword>
<dbReference type="EMBL" id="OU503036">
    <property type="protein sequence ID" value="CAI9754371.1"/>
    <property type="molecule type" value="Genomic_DNA"/>
</dbReference>
<evidence type="ECO:0000259" key="1">
    <source>
        <dbReference type="Pfam" id="PF00582"/>
    </source>
</evidence>
<dbReference type="InterPro" id="IPR006016">
    <property type="entry name" value="UspA"/>
</dbReference>
<dbReference type="SUPFAM" id="SSF52402">
    <property type="entry name" value="Adenine nucleotide alpha hydrolases-like"/>
    <property type="match status" value="1"/>
</dbReference>
<dbReference type="Proteomes" id="UP000834106">
    <property type="component" value="Chromosome 1"/>
</dbReference>
<dbReference type="Pfam" id="PF00582">
    <property type="entry name" value="Usp"/>
    <property type="match status" value="1"/>
</dbReference>
<protein>
    <recommendedName>
        <fullName evidence="1">UspA domain-containing protein</fullName>
    </recommendedName>
</protein>
<dbReference type="AlphaFoldDB" id="A0AAD1YQG5"/>
<organism evidence="2 3">
    <name type="scientific">Fraxinus pennsylvanica</name>
    <dbReference type="NCBI Taxonomy" id="56036"/>
    <lineage>
        <taxon>Eukaryota</taxon>
        <taxon>Viridiplantae</taxon>
        <taxon>Streptophyta</taxon>
        <taxon>Embryophyta</taxon>
        <taxon>Tracheophyta</taxon>
        <taxon>Spermatophyta</taxon>
        <taxon>Magnoliopsida</taxon>
        <taxon>eudicotyledons</taxon>
        <taxon>Gunneridae</taxon>
        <taxon>Pentapetalae</taxon>
        <taxon>asterids</taxon>
        <taxon>lamiids</taxon>
        <taxon>Lamiales</taxon>
        <taxon>Oleaceae</taxon>
        <taxon>Oleeae</taxon>
        <taxon>Fraxinus</taxon>
    </lineage>
</organism>
<name>A0AAD1YQG5_9LAMI</name>
<reference evidence="2" key="1">
    <citation type="submission" date="2023-05" db="EMBL/GenBank/DDBJ databases">
        <authorList>
            <person name="Huff M."/>
        </authorList>
    </citation>
    <scope>NUCLEOTIDE SEQUENCE</scope>
</reference>
<dbReference type="InterPro" id="IPR014729">
    <property type="entry name" value="Rossmann-like_a/b/a_fold"/>
</dbReference>
<feature type="domain" description="UspA" evidence="1">
    <location>
        <begin position="62"/>
        <end position="159"/>
    </location>
</feature>
<dbReference type="PANTHER" id="PTHR47125">
    <property type="entry name" value="ADENINE NUCLEOTIDE ALPHA HYDROLASES-LIKE SUPERFAMILY PROTEIN"/>
    <property type="match status" value="1"/>
</dbReference>
<gene>
    <name evidence="2" type="ORF">FPE_LOCUS1802</name>
</gene>